<comment type="caution">
    <text evidence="1">The sequence shown here is derived from an EMBL/GenBank/DDBJ whole genome shotgun (WGS) entry which is preliminary data.</text>
</comment>
<gene>
    <name evidence="1" type="ORF">SDC9_84763</name>
</gene>
<sequence>MYPKIAEWGIDEGEEHLEKPVGDDQGEDVGCGERGCYVVEGDEHEDHRIDELAYHRAQVVAQPKHPIFAEFLEEQEDVHIYCLADSKADQGSKAHAHAHAENLLVLLLKLPAWVWSDLDEKAGYHEHDDQHENGVPDKECCMCMALYFTDDIGDQKENRHEENTYRYSYAKEADDLAADGVYDNHAGNIKREKEEFLFIHSC</sequence>
<name>A0A644ZB67_9ZZZZ</name>
<protein>
    <submittedName>
        <fullName evidence="1">Uncharacterized protein</fullName>
    </submittedName>
</protein>
<accession>A0A644ZB67</accession>
<reference evidence="1" key="1">
    <citation type="submission" date="2019-08" db="EMBL/GenBank/DDBJ databases">
        <authorList>
            <person name="Kucharzyk K."/>
            <person name="Murdoch R.W."/>
            <person name="Higgins S."/>
            <person name="Loffler F."/>
        </authorList>
    </citation>
    <scope>NUCLEOTIDE SEQUENCE</scope>
</reference>
<proteinExistence type="predicted"/>
<evidence type="ECO:0000313" key="1">
    <source>
        <dbReference type="EMBL" id="MPM38136.1"/>
    </source>
</evidence>
<dbReference type="EMBL" id="VSSQ01008183">
    <property type="protein sequence ID" value="MPM38136.1"/>
    <property type="molecule type" value="Genomic_DNA"/>
</dbReference>
<organism evidence="1">
    <name type="scientific">bioreactor metagenome</name>
    <dbReference type="NCBI Taxonomy" id="1076179"/>
    <lineage>
        <taxon>unclassified sequences</taxon>
        <taxon>metagenomes</taxon>
        <taxon>ecological metagenomes</taxon>
    </lineage>
</organism>
<dbReference type="AlphaFoldDB" id="A0A644ZB67"/>